<dbReference type="InterPro" id="IPR019786">
    <property type="entry name" value="Zinc_finger_PHD-type_CS"/>
</dbReference>
<proteinExistence type="predicted"/>
<keyword evidence="1" id="KW-0479">Metal-binding</keyword>
<dbReference type="AlphaFoldDB" id="A0A6G1LG11"/>
<keyword evidence="3" id="KW-0862">Zinc</keyword>
<sequence length="457" mass="50211">MAKDVPVAASGKLQVVQISSAVSRDHIKCSCPDGPPEGENIVLCRVCNQWHHHRCQIGMETLLPRAARQKGFNCAGCKTKARSDSAKIARARDADLRNEAIAQKAAIVASAGGRVNKRTKRQSGTGGKPKARRTSRYNEEDDDTMPDFENENEDDGDMEMPPAISPGDEGDNITLGKPAPTSILRSKPSASTLARTQPAQTRTTRKMAGTDNSHNGPYQLSAKEKEAVHRMLDLTKKEPCQCLGDVVEAGTKLVVCYDCGALHRQSCMRDPSTDNIGRGMCCKDCIAVRERQVKEALKWHEVKKIHDRDAALARQLDEEDNAEDPIRALCAGYLWKTYAMQPSITTTPAVVKELTACTWDMSEGRMVPIHPAPKSFVDQLYDALHEMLKTAGPENVTKVAGHDGEMLDPKNPEQMMASLRQLGVMVLHKTEKRMKIREMGVLAEVLGLATKGTFWSG</sequence>
<dbReference type="PROSITE" id="PS01359">
    <property type="entry name" value="ZF_PHD_1"/>
    <property type="match status" value="1"/>
</dbReference>
<reference evidence="5" key="1">
    <citation type="journal article" date="2020" name="Stud. Mycol.">
        <title>101 Dothideomycetes genomes: a test case for predicting lifestyles and emergence of pathogens.</title>
        <authorList>
            <person name="Haridas S."/>
            <person name="Albert R."/>
            <person name="Binder M."/>
            <person name="Bloem J."/>
            <person name="Labutti K."/>
            <person name="Salamov A."/>
            <person name="Andreopoulos B."/>
            <person name="Baker S."/>
            <person name="Barry K."/>
            <person name="Bills G."/>
            <person name="Bluhm B."/>
            <person name="Cannon C."/>
            <person name="Castanera R."/>
            <person name="Culley D."/>
            <person name="Daum C."/>
            <person name="Ezra D."/>
            <person name="Gonzalez J."/>
            <person name="Henrissat B."/>
            <person name="Kuo A."/>
            <person name="Liang C."/>
            <person name="Lipzen A."/>
            <person name="Lutzoni F."/>
            <person name="Magnuson J."/>
            <person name="Mondo S."/>
            <person name="Nolan M."/>
            <person name="Ohm R."/>
            <person name="Pangilinan J."/>
            <person name="Park H.-J."/>
            <person name="Ramirez L."/>
            <person name="Alfaro M."/>
            <person name="Sun H."/>
            <person name="Tritt A."/>
            <person name="Yoshinaga Y."/>
            <person name="Zwiers L.-H."/>
            <person name="Turgeon B."/>
            <person name="Goodwin S."/>
            <person name="Spatafora J."/>
            <person name="Crous P."/>
            <person name="Grigoriev I."/>
        </authorList>
    </citation>
    <scope>NUCLEOTIDE SEQUENCE</scope>
    <source>
        <strain evidence="5">CBS 116005</strain>
    </source>
</reference>
<feature type="compositionally biased region" description="Low complexity" evidence="4">
    <location>
        <begin position="192"/>
        <end position="202"/>
    </location>
</feature>
<evidence type="ECO:0000256" key="4">
    <source>
        <dbReference type="SAM" id="MobiDB-lite"/>
    </source>
</evidence>
<dbReference type="GO" id="GO:0008270">
    <property type="term" value="F:zinc ion binding"/>
    <property type="evidence" value="ECO:0007669"/>
    <property type="project" value="UniProtKB-KW"/>
</dbReference>
<evidence type="ECO:0000256" key="3">
    <source>
        <dbReference type="ARBA" id="ARBA00022833"/>
    </source>
</evidence>
<dbReference type="Proteomes" id="UP000799436">
    <property type="component" value="Unassembled WGS sequence"/>
</dbReference>
<name>A0A6G1LG11_9PEZI</name>
<keyword evidence="6" id="KW-1185">Reference proteome</keyword>
<evidence type="ECO:0000256" key="1">
    <source>
        <dbReference type="ARBA" id="ARBA00022723"/>
    </source>
</evidence>
<evidence type="ECO:0008006" key="7">
    <source>
        <dbReference type="Google" id="ProtNLM"/>
    </source>
</evidence>
<dbReference type="EMBL" id="ML995817">
    <property type="protein sequence ID" value="KAF2771805.1"/>
    <property type="molecule type" value="Genomic_DNA"/>
</dbReference>
<dbReference type="Gene3D" id="3.30.40.10">
    <property type="entry name" value="Zinc/RING finger domain, C3HC4 (zinc finger)"/>
    <property type="match status" value="1"/>
</dbReference>
<feature type="compositionally biased region" description="Acidic residues" evidence="4">
    <location>
        <begin position="139"/>
        <end position="158"/>
    </location>
</feature>
<dbReference type="SUPFAM" id="SSF57903">
    <property type="entry name" value="FYVE/PHD zinc finger"/>
    <property type="match status" value="1"/>
</dbReference>
<keyword evidence="2" id="KW-0863">Zinc-finger</keyword>
<gene>
    <name evidence="5" type="ORF">EJ03DRAFT_349035</name>
</gene>
<dbReference type="InterPro" id="IPR013083">
    <property type="entry name" value="Znf_RING/FYVE/PHD"/>
</dbReference>
<accession>A0A6G1LG11</accession>
<feature type="region of interest" description="Disordered" evidence="4">
    <location>
        <begin position="112"/>
        <end position="218"/>
    </location>
</feature>
<dbReference type="OrthoDB" id="3833120at2759"/>
<evidence type="ECO:0000313" key="6">
    <source>
        <dbReference type="Proteomes" id="UP000799436"/>
    </source>
</evidence>
<evidence type="ECO:0000313" key="5">
    <source>
        <dbReference type="EMBL" id="KAF2771805.1"/>
    </source>
</evidence>
<protein>
    <recommendedName>
        <fullName evidence="7">Zinc finger PHD-type domain-containing protein</fullName>
    </recommendedName>
</protein>
<organism evidence="5 6">
    <name type="scientific">Teratosphaeria nubilosa</name>
    <dbReference type="NCBI Taxonomy" id="161662"/>
    <lineage>
        <taxon>Eukaryota</taxon>
        <taxon>Fungi</taxon>
        <taxon>Dikarya</taxon>
        <taxon>Ascomycota</taxon>
        <taxon>Pezizomycotina</taxon>
        <taxon>Dothideomycetes</taxon>
        <taxon>Dothideomycetidae</taxon>
        <taxon>Mycosphaerellales</taxon>
        <taxon>Teratosphaeriaceae</taxon>
        <taxon>Teratosphaeria</taxon>
    </lineage>
</organism>
<evidence type="ECO:0000256" key="2">
    <source>
        <dbReference type="ARBA" id="ARBA00022771"/>
    </source>
</evidence>
<dbReference type="InterPro" id="IPR011011">
    <property type="entry name" value="Znf_FYVE_PHD"/>
</dbReference>